<evidence type="ECO:0000256" key="3">
    <source>
        <dbReference type="ARBA" id="ARBA00022679"/>
    </source>
</evidence>
<dbReference type="GO" id="GO:0000209">
    <property type="term" value="P:protein polyubiquitination"/>
    <property type="evidence" value="ECO:0007669"/>
    <property type="project" value="InterPro"/>
</dbReference>
<dbReference type="GO" id="GO:0061630">
    <property type="term" value="F:ubiquitin protein ligase activity"/>
    <property type="evidence" value="ECO:0007669"/>
    <property type="project" value="UniProtKB-EC"/>
</dbReference>
<dbReference type="SUPFAM" id="SSF56204">
    <property type="entry name" value="Hect, E3 ligase catalytic domain"/>
    <property type="match status" value="1"/>
</dbReference>
<dbReference type="FunFam" id="3.30.2160.10:FF:000002">
    <property type="entry name" value="Putative Ubiquitin-protein ligase E3C"/>
    <property type="match status" value="1"/>
</dbReference>
<dbReference type="GO" id="GO:0006511">
    <property type="term" value="P:ubiquitin-dependent protein catabolic process"/>
    <property type="evidence" value="ECO:0007669"/>
    <property type="project" value="TreeGrafter"/>
</dbReference>
<reference evidence="7" key="1">
    <citation type="submission" date="2016-04" db="EMBL/GenBank/DDBJ databases">
        <authorList>
            <person name="Evans L.H."/>
            <person name="Alamgir A."/>
            <person name="Owens N."/>
            <person name="Weber N.D."/>
            <person name="Virtaneva K."/>
            <person name="Barbian K."/>
            <person name="Babar A."/>
            <person name="Rosenke K."/>
        </authorList>
    </citation>
    <scope>NUCLEOTIDE SEQUENCE [LARGE SCALE GENOMIC DNA]</scope>
    <source>
        <strain evidence="7">CBS 101.48</strain>
    </source>
</reference>
<dbReference type="FunFam" id="3.30.2410.10:FF:000011">
    <property type="entry name" value="Putative Ubiquitin-protein ligase E3C"/>
    <property type="match status" value="1"/>
</dbReference>
<keyword evidence="4 5" id="KW-0833">Ubl conjugation pathway</keyword>
<dbReference type="STRING" id="4829.A0A168TAD0"/>
<evidence type="ECO:0000259" key="6">
    <source>
        <dbReference type="PROSITE" id="PS50237"/>
    </source>
</evidence>
<evidence type="ECO:0000256" key="2">
    <source>
        <dbReference type="ARBA" id="ARBA00012485"/>
    </source>
</evidence>
<dbReference type="Gene3D" id="3.30.2410.10">
    <property type="entry name" value="Hect, E3 ligase catalytic domain"/>
    <property type="match status" value="1"/>
</dbReference>
<dbReference type="EC" id="2.3.2.26" evidence="2"/>
<dbReference type="OrthoDB" id="8068875at2759"/>
<dbReference type="InterPro" id="IPR000569">
    <property type="entry name" value="HECT_dom"/>
</dbReference>
<feature type="active site" description="Glycyl thioester intermediate" evidence="5">
    <location>
        <position position="1123"/>
    </location>
</feature>
<dbReference type="Pfam" id="PF00632">
    <property type="entry name" value="HECT"/>
    <property type="match status" value="1"/>
</dbReference>
<evidence type="ECO:0000256" key="5">
    <source>
        <dbReference type="PROSITE-ProRule" id="PRU00104"/>
    </source>
</evidence>
<name>A0A168TAD0_ABSGL</name>
<proteinExistence type="predicted"/>
<dbReference type="AlphaFoldDB" id="A0A168TAD0"/>
<dbReference type="InterPro" id="IPR044611">
    <property type="entry name" value="E3A/B/C-like"/>
</dbReference>
<dbReference type="CDD" id="cd00078">
    <property type="entry name" value="HECTc"/>
    <property type="match status" value="1"/>
</dbReference>
<dbReference type="EMBL" id="LT555165">
    <property type="protein sequence ID" value="SAM09740.1"/>
    <property type="molecule type" value="Genomic_DNA"/>
</dbReference>
<dbReference type="Proteomes" id="UP000078561">
    <property type="component" value="Unassembled WGS sequence"/>
</dbReference>
<sequence>MNFNFEGNYKSKRNINLGGNKPQIDKKSLLAKAQSERKARERERLQWRSALKIQSFYRGRQVAHAIHQQENFLLQQELPVLISLSTQPFASVSEANVALGARLVSCTRQLLLLCFNPQTTPLYSALIGDLGQLLSRNIAIQGGGAPPQTYSVAQLFLLDEHYDMDTKIWLLTLLVGHLFLPVLESDRWTDQGIAILTCIRQLVDPATYKLPLPSMEPRGIYLRVMTHMLLQDHLFHSLHLLLRQLVVSDSTSVAQQSDDILALIMQTASVCMENLHPPFDYSPSTIGNLRPPSLITPSPFSNPVSSSRATSSPVLTRSRLLDLLILEILSVPLVLNGRRGAIVDPFVKMLPFDDILQTILQHCQDSGNEKWNLEPDVVAGLLINLTALGTRDSGVHLKQSLISYCHVIQLLLSNILSSYLPDDGKKQGATHMVLDSDSEDSDSDDQDVTAGYQAMDISPSSSPTSTTYSVCIKAQLDTLYDNDNLDILLHQFLDLTFSLYGQQKVSSTSSLACVRSVASLFVTFILRWPTKKDHALNTLLYYHRKANNHSNIAFLRVLWETWLEGGSGLSLFGASNGHIIDHLQEGIQEIIASDTPGNWSVLYLLCEMHTRVLLTIGDHEFFDRSSQYSQLALEEMVMLSTYLKNISFVLFWRANVLDVNTILGSTGIQVGQLRNACTTLLQQLHMRDSRRSFCPKDHWLIHGLETESFSSAVVAEEYALEANDTAAPSSFGMTSAFEQRRLQHVKQTMSKARLAMVSPRLGLLNNIPFVISFEHRVQIFRMFVANDRKRNDISDFIRPHAEARIRRDHVFEDGFNQLYKLGPDLKKKIAILFIDSFGIEESGIDGGGVFKEFLTSLGHEAFDTDYGLFSSTPEQLLYPNPGSFATEASQLAYFEFLGLIIGKALYEGILLDVAFAEFFLKKCLGKTNYLDDLPSLDPELYKGLIQVKNFDGNVEDLCLDFTLTENGNQSRSINLVPNGSNILVTNENRIRYVYLVANYRLNIQIARQCKAFFSGLSTIVDTKWLRMFNQQELQVMLGGASIPINLDDLRQHCVYADYRDSDPTIVHFWMALSSFTNEERMKFVKFVTSCSRPPVLGFKELQPQLCIRRAGTDEDRLPTSSTCVNLLKLPAFSTYQVLREKLLYAINADAGFDLS</sequence>
<dbReference type="PROSITE" id="PS50237">
    <property type="entry name" value="HECT"/>
    <property type="match status" value="1"/>
</dbReference>
<dbReference type="Gene3D" id="3.90.1750.10">
    <property type="entry name" value="Hect, E3 ligase catalytic domains"/>
    <property type="match status" value="1"/>
</dbReference>
<protein>
    <recommendedName>
        <fullName evidence="2">HECT-type E3 ubiquitin transferase</fullName>
        <ecNumber evidence="2">2.3.2.26</ecNumber>
    </recommendedName>
</protein>
<dbReference type="InParanoid" id="A0A168TAD0"/>
<comment type="catalytic activity">
    <reaction evidence="1">
        <text>S-ubiquitinyl-[E2 ubiquitin-conjugating enzyme]-L-cysteine + [acceptor protein]-L-lysine = [E2 ubiquitin-conjugating enzyme]-L-cysteine + N(6)-ubiquitinyl-[acceptor protein]-L-lysine.</text>
        <dbReference type="EC" id="2.3.2.26"/>
    </reaction>
</comment>
<dbReference type="FunCoup" id="A0A168TAD0">
    <property type="interactions" value="294"/>
</dbReference>
<dbReference type="SMART" id="SM00119">
    <property type="entry name" value="HECTc"/>
    <property type="match status" value="1"/>
</dbReference>
<evidence type="ECO:0000313" key="7">
    <source>
        <dbReference type="EMBL" id="SAM09740.1"/>
    </source>
</evidence>
<feature type="domain" description="HECT" evidence="6">
    <location>
        <begin position="821"/>
        <end position="1155"/>
    </location>
</feature>
<keyword evidence="3" id="KW-0808">Transferase</keyword>
<evidence type="ECO:0000256" key="1">
    <source>
        <dbReference type="ARBA" id="ARBA00000885"/>
    </source>
</evidence>
<keyword evidence="8" id="KW-1185">Reference proteome</keyword>
<dbReference type="InterPro" id="IPR035983">
    <property type="entry name" value="Hect_E3_ubiquitin_ligase"/>
</dbReference>
<accession>A0A168TAD0</accession>
<dbReference type="Gene3D" id="3.30.2160.10">
    <property type="entry name" value="Hect, E3 ligase catalytic domain"/>
    <property type="match status" value="1"/>
</dbReference>
<gene>
    <name evidence="7" type="primary">ABSGL_15441.1 scaffold 16614</name>
</gene>
<dbReference type="PANTHER" id="PTHR45700">
    <property type="entry name" value="UBIQUITIN-PROTEIN LIGASE E3C"/>
    <property type="match status" value="1"/>
</dbReference>
<evidence type="ECO:0000256" key="4">
    <source>
        <dbReference type="ARBA" id="ARBA00022786"/>
    </source>
</evidence>
<organism evidence="7">
    <name type="scientific">Absidia glauca</name>
    <name type="common">Pin mould</name>
    <dbReference type="NCBI Taxonomy" id="4829"/>
    <lineage>
        <taxon>Eukaryota</taxon>
        <taxon>Fungi</taxon>
        <taxon>Fungi incertae sedis</taxon>
        <taxon>Mucoromycota</taxon>
        <taxon>Mucoromycotina</taxon>
        <taxon>Mucoromycetes</taxon>
        <taxon>Mucorales</taxon>
        <taxon>Cunninghamellaceae</taxon>
        <taxon>Absidia</taxon>
    </lineage>
</organism>
<dbReference type="PANTHER" id="PTHR45700:SF2">
    <property type="entry name" value="UBIQUITIN-PROTEIN LIGASE E3C"/>
    <property type="match status" value="1"/>
</dbReference>
<evidence type="ECO:0000313" key="8">
    <source>
        <dbReference type="Proteomes" id="UP000078561"/>
    </source>
</evidence>